<keyword evidence="2" id="KW-1185">Reference proteome</keyword>
<sequence>MLERKWLRLRYQLKSIIGQAPKRVAFLHIPKCGGTTVFQHFKTNIGGGRSGKIAQFDSVNFSTLDDKTLERSRRARFVSGHFGWTALTKTSADAFRFTVLREPYDRLVSLYKFSRAKQHSDNPIFSAVFEAAKQRSFEDFCLSKEPELKTLIDNAMTRALADDYYPYSPPEPRYVLHWAKQHVDQLDLVIDLADLDDTLPTLAKITGTKLARRRQWRNKTPDAPVKVLPRSEFESDEGLMRVIAQDCMLYRHVFPNRSKTSLQFAANNWDSAPKRTAAH</sequence>
<reference evidence="1 2" key="1">
    <citation type="submission" date="2015-11" db="EMBL/GenBank/DDBJ databases">
        <title>Whole-Genome Sequence of Candidatus Oderbacter manganicum from the National Park Lower Oder Valley, Germany.</title>
        <authorList>
            <person name="Braun B."/>
            <person name="Liere K."/>
            <person name="Szewzyk U."/>
        </authorList>
    </citation>
    <scope>NUCLEOTIDE SEQUENCE [LARGE SCALE GENOMIC DNA]</scope>
    <source>
        <strain evidence="1 2">OTSz_A_272</strain>
    </source>
</reference>
<dbReference type="EMBL" id="CP013244">
    <property type="protein sequence ID" value="ANP46392.1"/>
    <property type="molecule type" value="Genomic_DNA"/>
</dbReference>
<dbReference type="InterPro" id="IPR027417">
    <property type="entry name" value="P-loop_NTPase"/>
</dbReference>
<gene>
    <name evidence="1" type="ORF">ATE48_10925</name>
</gene>
<accession>A0A1B1AIK5</accession>
<dbReference type="Pfam" id="PF03567">
    <property type="entry name" value="Sulfotransfer_2"/>
    <property type="match status" value="1"/>
</dbReference>
<dbReference type="InParanoid" id="A0A1B1AIK5"/>
<dbReference type="InterPro" id="IPR005331">
    <property type="entry name" value="Sulfotransferase"/>
</dbReference>
<evidence type="ECO:0000313" key="2">
    <source>
        <dbReference type="Proteomes" id="UP000092498"/>
    </source>
</evidence>
<evidence type="ECO:0008006" key="3">
    <source>
        <dbReference type="Google" id="ProtNLM"/>
    </source>
</evidence>
<dbReference type="GO" id="GO:0008146">
    <property type="term" value="F:sulfotransferase activity"/>
    <property type="evidence" value="ECO:0007669"/>
    <property type="project" value="InterPro"/>
</dbReference>
<protein>
    <recommendedName>
        <fullName evidence="3">Sulfotransferase family protein</fullName>
    </recommendedName>
</protein>
<dbReference type="OrthoDB" id="7187300at2"/>
<dbReference type="RefSeq" id="WP_066771400.1">
    <property type="nucleotide sequence ID" value="NZ_CP013244.1"/>
</dbReference>
<dbReference type="GO" id="GO:0016020">
    <property type="term" value="C:membrane"/>
    <property type="evidence" value="ECO:0007669"/>
    <property type="project" value="InterPro"/>
</dbReference>
<name>A0A1B1AIK5_9PROT</name>
<dbReference type="Gene3D" id="3.40.50.300">
    <property type="entry name" value="P-loop containing nucleotide triphosphate hydrolases"/>
    <property type="match status" value="1"/>
</dbReference>
<organism evidence="1 2">
    <name type="scientific">Candidatus Viadribacter manganicus</name>
    <dbReference type="NCBI Taxonomy" id="1759059"/>
    <lineage>
        <taxon>Bacteria</taxon>
        <taxon>Pseudomonadati</taxon>
        <taxon>Pseudomonadota</taxon>
        <taxon>Alphaproteobacteria</taxon>
        <taxon>Hyphomonadales</taxon>
        <taxon>Hyphomonadaceae</taxon>
        <taxon>Candidatus Viadribacter</taxon>
    </lineage>
</organism>
<dbReference type="AlphaFoldDB" id="A0A1B1AIK5"/>
<dbReference type="SUPFAM" id="SSF52540">
    <property type="entry name" value="P-loop containing nucleoside triphosphate hydrolases"/>
    <property type="match status" value="1"/>
</dbReference>
<dbReference type="KEGG" id="cbot:ATE48_10925"/>
<dbReference type="Proteomes" id="UP000092498">
    <property type="component" value="Chromosome"/>
</dbReference>
<evidence type="ECO:0000313" key="1">
    <source>
        <dbReference type="EMBL" id="ANP46392.1"/>
    </source>
</evidence>
<proteinExistence type="predicted"/>